<reference evidence="2" key="1">
    <citation type="submission" date="2019-04" db="EMBL/GenBank/DDBJ databases">
        <title>Friends and foes A comparative genomics studyof 23 Aspergillus species from section Flavi.</title>
        <authorList>
            <consortium name="DOE Joint Genome Institute"/>
            <person name="Kjaerbolling I."/>
            <person name="Vesth T."/>
            <person name="Frisvad J.C."/>
            <person name="Nybo J.L."/>
            <person name="Theobald S."/>
            <person name="Kildgaard S."/>
            <person name="Isbrandt T."/>
            <person name="Kuo A."/>
            <person name="Sato A."/>
            <person name="Lyhne E.K."/>
            <person name="Kogle M.E."/>
            <person name="Wiebenga A."/>
            <person name="Kun R.S."/>
            <person name="Lubbers R.J."/>
            <person name="Makela M.R."/>
            <person name="Barry K."/>
            <person name="Chovatia M."/>
            <person name="Clum A."/>
            <person name="Daum C."/>
            <person name="Haridas S."/>
            <person name="He G."/>
            <person name="LaButti K."/>
            <person name="Lipzen A."/>
            <person name="Mondo S."/>
            <person name="Riley R."/>
            <person name="Salamov A."/>
            <person name="Simmons B.A."/>
            <person name="Magnuson J.K."/>
            <person name="Henrissat B."/>
            <person name="Mortensen U.H."/>
            <person name="Larsen T.O."/>
            <person name="Devries R.P."/>
            <person name="Grigoriev I.V."/>
            <person name="Machida M."/>
            <person name="Baker S.E."/>
            <person name="Andersen M.R."/>
        </authorList>
    </citation>
    <scope>NUCLEOTIDE SEQUENCE [LARGE SCALE GENOMIC DNA]</scope>
    <source>
        <strain evidence="2">IBT 14317</strain>
    </source>
</reference>
<evidence type="ECO:0000313" key="2">
    <source>
        <dbReference type="EMBL" id="KAE8394988.1"/>
    </source>
</evidence>
<organism evidence="2">
    <name type="scientific">Petromyces alliaceus</name>
    <name type="common">Aspergillus alliaceus</name>
    <dbReference type="NCBI Taxonomy" id="209559"/>
    <lineage>
        <taxon>Eukaryota</taxon>
        <taxon>Fungi</taxon>
        <taxon>Dikarya</taxon>
        <taxon>Ascomycota</taxon>
        <taxon>Pezizomycotina</taxon>
        <taxon>Eurotiomycetes</taxon>
        <taxon>Eurotiomycetidae</taxon>
        <taxon>Eurotiales</taxon>
        <taxon>Aspergillaceae</taxon>
        <taxon>Aspergillus</taxon>
        <taxon>Aspergillus subgen. Circumdati</taxon>
    </lineage>
</organism>
<feature type="region of interest" description="Disordered" evidence="1">
    <location>
        <begin position="193"/>
        <end position="219"/>
    </location>
</feature>
<name>A0A5N7CMT8_PETAA</name>
<feature type="compositionally biased region" description="Low complexity" evidence="1">
    <location>
        <begin position="194"/>
        <end position="215"/>
    </location>
</feature>
<protein>
    <submittedName>
        <fullName evidence="2">Uncharacterized protein</fullName>
    </submittedName>
</protein>
<dbReference type="EMBL" id="ML735220">
    <property type="protein sequence ID" value="KAE8394988.1"/>
    <property type="molecule type" value="Genomic_DNA"/>
</dbReference>
<gene>
    <name evidence="2" type="ORF">BDV23DRAFT_195265</name>
</gene>
<dbReference type="OrthoDB" id="4424523at2759"/>
<accession>A0A5N7CMT8</accession>
<dbReference type="Proteomes" id="UP000326877">
    <property type="component" value="Unassembled WGS sequence"/>
</dbReference>
<proteinExistence type="predicted"/>
<evidence type="ECO:0000256" key="1">
    <source>
        <dbReference type="SAM" id="MobiDB-lite"/>
    </source>
</evidence>
<dbReference type="AlphaFoldDB" id="A0A5N7CMT8"/>
<sequence length="414" mass="46267">MSFPIGTGETNPFSINADRTPLTLDKSTRTLYNRAISDPSSLTDQERRLITHRPLPEEENNLCRNACGLSMDELIAKAINSNNNNNNEDDDDDLSLSFGLSNKEARLLTASVVQGQSGRILSEVAHLSPEERDLKARAMEAARTDDVSAAIEVAQRVRHRWTGVQLAAAKALSNDDIRNIQVAMKVPWQEHVLQSSSTSAGDSSSDPSSSSSSSGQGPGEAGARFGLVVFHQQEEEEEEEEEEEVGRLSKYKSQIRTAIYHGLHYSVLLIKNETRNRFTLHWVAVPGGHNNDLDPSALRSRFSTMLSNNEIPIGFRRDAFLYLDKEAFHSRETVRPYLWLAEPEPKPEYETGTGTGAQPEHIAPPLFARLVQRDPQGEARRKPYRYTSELSRLHASTDANWERDGIWPPPARLQ</sequence>